<dbReference type="AlphaFoldDB" id="A0A1L3FF73"/>
<comment type="subcellular location">
    <subcellularLocation>
        <location evidence="9">Cytoplasm</location>
    </subcellularLocation>
</comment>
<evidence type="ECO:0000256" key="4">
    <source>
        <dbReference type="ARBA" id="ARBA00022723"/>
    </source>
</evidence>
<feature type="site" description="Transition state stabilizer" evidence="9">
    <location>
        <position position="240"/>
    </location>
</feature>
<comment type="function">
    <text evidence="9">Catalyzes the formation of acetyl phosphate from acetate and ATP. Can also catalyze the reverse reaction.</text>
</comment>
<comment type="pathway">
    <text evidence="9">Metabolic intermediate biosynthesis; acetyl-CoA biosynthesis; acetyl-CoA from acetate: step 1/2.</text>
</comment>
<dbReference type="PRINTS" id="PR00471">
    <property type="entry name" value="ACETATEKNASE"/>
</dbReference>
<dbReference type="InterPro" id="IPR004372">
    <property type="entry name" value="Ac/propionate_kinase"/>
</dbReference>
<proteinExistence type="inferred from homology"/>
<dbReference type="PROSITE" id="PS01076">
    <property type="entry name" value="ACETATE_KINASE_2"/>
    <property type="match status" value="1"/>
</dbReference>
<keyword evidence="8 9" id="KW-0460">Magnesium</keyword>
<keyword evidence="3 9" id="KW-0808">Transferase</keyword>
<comment type="similarity">
    <text evidence="1 9 10">Belongs to the acetokinase family.</text>
</comment>
<dbReference type="Gene3D" id="3.30.420.40">
    <property type="match status" value="2"/>
</dbReference>
<dbReference type="InterPro" id="IPR043129">
    <property type="entry name" value="ATPase_NBD"/>
</dbReference>
<dbReference type="InterPro" id="IPR000890">
    <property type="entry name" value="Aliphatic_acid_kin_short-chain"/>
</dbReference>
<organism evidence="11 12">
    <name type="scientific">Bradyrhizobium japonicum</name>
    <dbReference type="NCBI Taxonomy" id="375"/>
    <lineage>
        <taxon>Bacteria</taxon>
        <taxon>Pseudomonadati</taxon>
        <taxon>Pseudomonadota</taxon>
        <taxon>Alphaproteobacteria</taxon>
        <taxon>Hyphomicrobiales</taxon>
        <taxon>Nitrobacteraceae</taxon>
        <taxon>Bradyrhizobium</taxon>
    </lineage>
</organism>
<evidence type="ECO:0000256" key="2">
    <source>
        <dbReference type="ARBA" id="ARBA00022490"/>
    </source>
</evidence>
<evidence type="ECO:0000256" key="5">
    <source>
        <dbReference type="ARBA" id="ARBA00022741"/>
    </source>
</evidence>
<dbReference type="Proteomes" id="UP000181962">
    <property type="component" value="Chromosome"/>
</dbReference>
<dbReference type="InterPro" id="IPR023865">
    <property type="entry name" value="Aliphatic_acid_kinase_CS"/>
</dbReference>
<reference evidence="11 12" key="1">
    <citation type="submission" date="2016-11" db="EMBL/GenBank/DDBJ databases">
        <title>Complete Genome Sequence of Bradyrhizobium sp. strain J5, an isolated from soybean nodule in Hokkaido.</title>
        <authorList>
            <person name="Kanehara K."/>
        </authorList>
    </citation>
    <scope>NUCLEOTIDE SEQUENCE [LARGE SCALE GENOMIC DNA]</scope>
    <source>
        <strain evidence="11 12">J5</strain>
    </source>
</reference>
<comment type="subunit">
    <text evidence="9">Homodimer.</text>
</comment>
<feature type="binding site" evidence="9">
    <location>
        <begin position="327"/>
        <end position="331"/>
    </location>
    <ligand>
        <name>ATP</name>
        <dbReference type="ChEBI" id="CHEBI:30616"/>
    </ligand>
</feature>
<gene>
    <name evidence="9" type="primary">ackA</name>
    <name evidence="11" type="ORF">BKD09_26825</name>
</gene>
<dbReference type="GO" id="GO:0005524">
    <property type="term" value="F:ATP binding"/>
    <property type="evidence" value="ECO:0007669"/>
    <property type="project" value="UniProtKB-KW"/>
</dbReference>
<evidence type="ECO:0000256" key="6">
    <source>
        <dbReference type="ARBA" id="ARBA00022777"/>
    </source>
</evidence>
<dbReference type="Pfam" id="PF00871">
    <property type="entry name" value="Acetate_kinase"/>
    <property type="match status" value="1"/>
</dbReference>
<evidence type="ECO:0000256" key="10">
    <source>
        <dbReference type="RuleBase" id="RU003835"/>
    </source>
</evidence>
<dbReference type="EMBL" id="CP017637">
    <property type="protein sequence ID" value="APG11956.1"/>
    <property type="molecule type" value="Genomic_DNA"/>
</dbReference>
<dbReference type="RefSeq" id="WP_071913859.1">
    <property type="nucleotide sequence ID" value="NZ_CP017637.1"/>
</dbReference>
<feature type="binding site" evidence="9">
    <location>
        <position position="8"/>
    </location>
    <ligand>
        <name>Mg(2+)</name>
        <dbReference type="ChEBI" id="CHEBI:18420"/>
    </ligand>
</feature>
<feature type="site" description="Transition state stabilizer" evidence="9">
    <location>
        <position position="180"/>
    </location>
</feature>
<evidence type="ECO:0000256" key="7">
    <source>
        <dbReference type="ARBA" id="ARBA00022840"/>
    </source>
</evidence>
<feature type="binding site" evidence="9">
    <location>
        <begin position="282"/>
        <end position="284"/>
    </location>
    <ligand>
        <name>ATP</name>
        <dbReference type="ChEBI" id="CHEBI:30616"/>
    </ligand>
</feature>
<dbReference type="PANTHER" id="PTHR21060:SF21">
    <property type="entry name" value="ACETATE KINASE"/>
    <property type="match status" value="1"/>
</dbReference>
<evidence type="ECO:0000256" key="8">
    <source>
        <dbReference type="ARBA" id="ARBA00022842"/>
    </source>
</evidence>
<keyword evidence="2 9" id="KW-0963">Cytoplasm</keyword>
<evidence type="ECO:0000256" key="1">
    <source>
        <dbReference type="ARBA" id="ARBA00008748"/>
    </source>
</evidence>
<dbReference type="GO" id="GO:0005829">
    <property type="term" value="C:cytosol"/>
    <property type="evidence" value="ECO:0007669"/>
    <property type="project" value="TreeGrafter"/>
</dbReference>
<feature type="active site" description="Proton donor/acceptor" evidence="9">
    <location>
        <position position="149"/>
    </location>
</feature>
<accession>A0A1L3FF73</accession>
<keyword evidence="7 9" id="KW-0067">ATP-binding</keyword>
<dbReference type="EC" id="2.7.2.1" evidence="9"/>
<sequence>MDTILVVNAGSSSVKFQVYAIEGDGALRRQIKGQMDGIGSRPRLRASGPSGDPMADRAYPIEAVPDVPAAMAVAGDWLRDELRVTPIAVGHRVVHGGPDYSRPVLIDHGVVSRLERFVTLAPLHQPHNLAPIRSLLANFPTLPQVACFDTAFHRTHDAVADHYAIPHQLHAEGVRRYGFHGLSYEYIARTLPGVAPDIAKRRVIVAHLGSGASMCALKDGRSVESTMGFTALDGLPMGTRPGQIDPGVVIYLISEKGMSASNVQNFLYRDCGLKGLSGVSNDMRELEASADPKAKLAVDYFVYRIGLSAGMLAAALQGLDAFVFTAGIGENSANIRARVVEQLGWLGGTLDPVENARNSRLISRSDSRIPVYVVPTDEELMIAQHTLSLLMNGQSTNPRQERVS</sequence>
<keyword evidence="6 9" id="KW-0418">Kinase</keyword>
<dbReference type="NCBIfam" id="TIGR00016">
    <property type="entry name" value="ackA"/>
    <property type="match status" value="1"/>
</dbReference>
<feature type="binding site" evidence="9">
    <location>
        <begin position="207"/>
        <end position="211"/>
    </location>
    <ligand>
        <name>ATP</name>
        <dbReference type="ChEBI" id="CHEBI:30616"/>
    </ligand>
</feature>
<feature type="binding site" evidence="9">
    <location>
        <position position="378"/>
    </location>
    <ligand>
        <name>Mg(2+)</name>
        <dbReference type="ChEBI" id="CHEBI:18420"/>
    </ligand>
</feature>
<feature type="binding site" evidence="9">
    <location>
        <position position="15"/>
    </location>
    <ligand>
        <name>ATP</name>
        <dbReference type="ChEBI" id="CHEBI:30616"/>
    </ligand>
</feature>
<dbReference type="GO" id="GO:0006085">
    <property type="term" value="P:acetyl-CoA biosynthetic process"/>
    <property type="evidence" value="ECO:0007669"/>
    <property type="project" value="UniProtKB-UniRule"/>
</dbReference>
<keyword evidence="5 9" id="KW-0547">Nucleotide-binding</keyword>
<dbReference type="UniPathway" id="UPA00340">
    <property type="reaction ID" value="UER00458"/>
</dbReference>
<evidence type="ECO:0000256" key="9">
    <source>
        <dbReference type="HAMAP-Rule" id="MF_00020"/>
    </source>
</evidence>
<name>A0A1L3FF73_BRAJP</name>
<protein>
    <recommendedName>
        <fullName evidence="9">Acetate kinase</fullName>
        <ecNumber evidence="9">2.7.2.1</ecNumber>
    </recommendedName>
    <alternativeName>
        <fullName evidence="9">Acetokinase</fullName>
    </alternativeName>
</protein>
<dbReference type="SUPFAM" id="SSF53067">
    <property type="entry name" value="Actin-like ATPase domain"/>
    <property type="match status" value="2"/>
</dbReference>
<dbReference type="PIRSF" id="PIRSF000722">
    <property type="entry name" value="Acetate_prop_kin"/>
    <property type="match status" value="1"/>
</dbReference>
<comment type="catalytic activity">
    <reaction evidence="9">
        <text>acetate + ATP = acetyl phosphate + ADP</text>
        <dbReference type="Rhea" id="RHEA:11352"/>
        <dbReference type="ChEBI" id="CHEBI:22191"/>
        <dbReference type="ChEBI" id="CHEBI:30089"/>
        <dbReference type="ChEBI" id="CHEBI:30616"/>
        <dbReference type="ChEBI" id="CHEBI:456216"/>
        <dbReference type="EC" id="2.7.2.1"/>
    </reaction>
</comment>
<evidence type="ECO:0000313" key="12">
    <source>
        <dbReference type="Proteomes" id="UP000181962"/>
    </source>
</evidence>
<evidence type="ECO:0000313" key="11">
    <source>
        <dbReference type="EMBL" id="APG11956.1"/>
    </source>
</evidence>
<comment type="cofactor">
    <cofactor evidence="9">
        <name>Mg(2+)</name>
        <dbReference type="ChEBI" id="CHEBI:18420"/>
    </cofactor>
    <cofactor evidence="9">
        <name>Mn(2+)</name>
        <dbReference type="ChEBI" id="CHEBI:29035"/>
    </cofactor>
    <text evidence="9">Mg(2+). Can also accept Mn(2+).</text>
</comment>
<dbReference type="GO" id="GO:0000287">
    <property type="term" value="F:magnesium ion binding"/>
    <property type="evidence" value="ECO:0007669"/>
    <property type="project" value="UniProtKB-UniRule"/>
</dbReference>
<evidence type="ECO:0000256" key="3">
    <source>
        <dbReference type="ARBA" id="ARBA00022679"/>
    </source>
</evidence>
<dbReference type="PANTHER" id="PTHR21060">
    <property type="entry name" value="ACETATE KINASE"/>
    <property type="match status" value="1"/>
</dbReference>
<feature type="binding site" evidence="9">
    <location>
        <position position="92"/>
    </location>
    <ligand>
        <name>substrate</name>
    </ligand>
</feature>
<dbReference type="HAMAP" id="MF_00020">
    <property type="entry name" value="Acetate_kinase"/>
    <property type="match status" value="1"/>
</dbReference>
<keyword evidence="4 9" id="KW-0479">Metal-binding</keyword>
<dbReference type="GO" id="GO:0006083">
    <property type="term" value="P:acetate metabolic process"/>
    <property type="evidence" value="ECO:0007669"/>
    <property type="project" value="TreeGrafter"/>
</dbReference>
<dbReference type="OrthoDB" id="9802453at2"/>
<dbReference type="PROSITE" id="PS01075">
    <property type="entry name" value="ACETATE_KINASE_1"/>
    <property type="match status" value="1"/>
</dbReference>
<dbReference type="GO" id="GO:0008776">
    <property type="term" value="F:acetate kinase activity"/>
    <property type="evidence" value="ECO:0007669"/>
    <property type="project" value="UniProtKB-UniRule"/>
</dbReference>